<accession>T1EYN4</accession>
<organism evidence="3 4">
    <name type="scientific">Helobdella robusta</name>
    <name type="common">Californian leech</name>
    <dbReference type="NCBI Taxonomy" id="6412"/>
    <lineage>
        <taxon>Eukaryota</taxon>
        <taxon>Metazoa</taxon>
        <taxon>Spiralia</taxon>
        <taxon>Lophotrochozoa</taxon>
        <taxon>Annelida</taxon>
        <taxon>Clitellata</taxon>
        <taxon>Hirudinea</taxon>
        <taxon>Rhynchobdellida</taxon>
        <taxon>Glossiphoniidae</taxon>
        <taxon>Helobdella</taxon>
    </lineage>
</organism>
<dbReference type="Proteomes" id="UP000015101">
    <property type="component" value="Unassembled WGS sequence"/>
</dbReference>
<name>T1EYN4_HELRO</name>
<dbReference type="Pfam" id="PF14529">
    <property type="entry name" value="Exo_endo_phos_2"/>
    <property type="match status" value="1"/>
</dbReference>
<dbReference type="eggNOG" id="KOG1075">
    <property type="taxonomic scope" value="Eukaryota"/>
</dbReference>
<feature type="domain" description="Endonuclease/exonuclease/phosphatase" evidence="1">
    <location>
        <begin position="103"/>
        <end position="207"/>
    </location>
</feature>
<reference evidence="2 4" key="2">
    <citation type="journal article" date="2013" name="Nature">
        <title>Insights into bilaterian evolution from three spiralian genomes.</title>
        <authorList>
            <person name="Simakov O."/>
            <person name="Marletaz F."/>
            <person name="Cho S.J."/>
            <person name="Edsinger-Gonzales E."/>
            <person name="Havlak P."/>
            <person name="Hellsten U."/>
            <person name="Kuo D.H."/>
            <person name="Larsson T."/>
            <person name="Lv J."/>
            <person name="Arendt D."/>
            <person name="Savage R."/>
            <person name="Osoegawa K."/>
            <person name="de Jong P."/>
            <person name="Grimwood J."/>
            <person name="Chapman J.A."/>
            <person name="Shapiro H."/>
            <person name="Aerts A."/>
            <person name="Otillar R.P."/>
            <person name="Terry A.Y."/>
            <person name="Boore J.L."/>
            <person name="Grigoriev I.V."/>
            <person name="Lindberg D.R."/>
            <person name="Seaver E.C."/>
            <person name="Weisblat D.A."/>
            <person name="Putnam N.H."/>
            <person name="Rokhsar D.S."/>
        </authorList>
    </citation>
    <scope>NUCLEOTIDE SEQUENCE</scope>
</reference>
<dbReference type="InParanoid" id="T1EYN4"/>
<evidence type="ECO:0000313" key="2">
    <source>
        <dbReference type="EMBL" id="ESO11813.1"/>
    </source>
</evidence>
<reference evidence="4" key="1">
    <citation type="submission" date="2012-12" db="EMBL/GenBank/DDBJ databases">
        <authorList>
            <person name="Hellsten U."/>
            <person name="Grimwood J."/>
            <person name="Chapman J.A."/>
            <person name="Shapiro H."/>
            <person name="Aerts A."/>
            <person name="Otillar R.P."/>
            <person name="Terry A.Y."/>
            <person name="Boore J.L."/>
            <person name="Simakov O."/>
            <person name="Marletaz F."/>
            <person name="Cho S.-J."/>
            <person name="Edsinger-Gonzales E."/>
            <person name="Havlak P."/>
            <person name="Kuo D.-H."/>
            <person name="Larsson T."/>
            <person name="Lv J."/>
            <person name="Arendt D."/>
            <person name="Savage R."/>
            <person name="Osoegawa K."/>
            <person name="de Jong P."/>
            <person name="Lindberg D.R."/>
            <person name="Seaver E.C."/>
            <person name="Weisblat D.A."/>
            <person name="Putnam N.H."/>
            <person name="Grigoriev I.V."/>
            <person name="Rokhsar D.S."/>
        </authorList>
    </citation>
    <scope>NUCLEOTIDE SEQUENCE</scope>
</reference>
<dbReference type="Gene3D" id="3.60.10.10">
    <property type="entry name" value="Endonuclease/exonuclease/phosphatase"/>
    <property type="match status" value="1"/>
</dbReference>
<gene>
    <name evidence="3" type="primary">20201684</name>
    <name evidence="2" type="ORF">HELRODRAFT_166862</name>
</gene>
<dbReference type="InterPro" id="IPR036691">
    <property type="entry name" value="Endo/exonu/phosph_ase_sf"/>
</dbReference>
<dbReference type="RefSeq" id="XP_009010301.1">
    <property type="nucleotide sequence ID" value="XM_009012053.1"/>
</dbReference>
<evidence type="ECO:0000313" key="3">
    <source>
        <dbReference type="EnsemblMetazoa" id="HelroP166862"/>
    </source>
</evidence>
<dbReference type="EMBL" id="AMQM01002583">
    <property type="status" value="NOT_ANNOTATED_CDS"/>
    <property type="molecule type" value="Genomic_DNA"/>
</dbReference>
<dbReference type="CTD" id="20201684"/>
<keyword evidence="4" id="KW-1185">Reference proteome</keyword>
<dbReference type="EnsemblMetazoa" id="HelroT166862">
    <property type="protein sequence ID" value="HelroP166862"/>
    <property type="gene ID" value="HelroG166862"/>
</dbReference>
<sequence>MFFADWRRNRWSMNHYNNNSSISVNSSTPVAIYRHHQKPIYQLREPQDREGQETRKAGPLGGRVAIILKDSYRSTKIDIKFNPKTFECLCVSSLPFCSNKISWVSIYRPGSSQITSTFFDEFRQLLKKLTELGGQVVIMGDINIHLEYQTEAHAVQLTSLLTMFGYLPHVQTPTHNKGGLLDVIITRFEFRVHNIIVDPPIISDHSLLYGLLDIELPKTTCLVNKKVRNFKRINIDKLKDALSTTDLSTHKKFVGRNIDELFDICDTLCELMNKYAPQREIRIRIKSTPWFDDDCHKIKRCVRRLERVYRRTRDHSDLIR</sequence>
<dbReference type="GeneID" id="20201684"/>
<dbReference type="HOGENOM" id="CLU_000680_39_4_1"/>
<dbReference type="OMA" id="GITHKEG"/>
<reference evidence="3" key="3">
    <citation type="submission" date="2015-06" db="UniProtKB">
        <authorList>
            <consortium name="EnsemblMetazoa"/>
        </authorList>
    </citation>
    <scope>IDENTIFICATION</scope>
</reference>
<dbReference type="EMBL" id="KB095812">
    <property type="protein sequence ID" value="ESO11813.1"/>
    <property type="molecule type" value="Genomic_DNA"/>
</dbReference>
<evidence type="ECO:0000259" key="1">
    <source>
        <dbReference type="Pfam" id="PF14529"/>
    </source>
</evidence>
<dbReference type="PANTHER" id="PTHR33776:SF3">
    <property type="entry name" value="PHD-TYPE DOMAIN-CONTAINING PROTEIN"/>
    <property type="match status" value="1"/>
</dbReference>
<dbReference type="AlphaFoldDB" id="T1EYN4"/>
<dbReference type="OrthoDB" id="419189at2759"/>
<dbReference type="SUPFAM" id="SSF56219">
    <property type="entry name" value="DNase I-like"/>
    <property type="match status" value="1"/>
</dbReference>
<dbReference type="GO" id="GO:0003824">
    <property type="term" value="F:catalytic activity"/>
    <property type="evidence" value="ECO:0007669"/>
    <property type="project" value="InterPro"/>
</dbReference>
<proteinExistence type="predicted"/>
<dbReference type="InterPro" id="IPR005135">
    <property type="entry name" value="Endo/exonuclease/phosphatase"/>
</dbReference>
<dbReference type="PANTHER" id="PTHR33776">
    <property type="entry name" value="ENDO/EXONUCLEASE/PHOSPHATASE DOMAIN-CONTAINING PROTEIN"/>
    <property type="match status" value="1"/>
</dbReference>
<evidence type="ECO:0000313" key="4">
    <source>
        <dbReference type="Proteomes" id="UP000015101"/>
    </source>
</evidence>
<dbReference type="KEGG" id="hro:HELRODRAFT_166862"/>
<protein>
    <recommendedName>
        <fullName evidence="1">Endonuclease/exonuclease/phosphatase domain-containing protein</fullName>
    </recommendedName>
</protein>